<name>A0AAD7F964_9AGAR</name>
<evidence type="ECO:0000256" key="1">
    <source>
        <dbReference type="SAM" id="MobiDB-lite"/>
    </source>
</evidence>
<organism evidence="2 3">
    <name type="scientific">Roridomyces roridus</name>
    <dbReference type="NCBI Taxonomy" id="1738132"/>
    <lineage>
        <taxon>Eukaryota</taxon>
        <taxon>Fungi</taxon>
        <taxon>Dikarya</taxon>
        <taxon>Basidiomycota</taxon>
        <taxon>Agaricomycotina</taxon>
        <taxon>Agaricomycetes</taxon>
        <taxon>Agaricomycetidae</taxon>
        <taxon>Agaricales</taxon>
        <taxon>Marasmiineae</taxon>
        <taxon>Mycenaceae</taxon>
        <taxon>Roridomyces</taxon>
    </lineage>
</organism>
<proteinExistence type="predicted"/>
<dbReference type="Proteomes" id="UP001221142">
    <property type="component" value="Unassembled WGS sequence"/>
</dbReference>
<keyword evidence="3" id="KW-1185">Reference proteome</keyword>
<reference evidence="2" key="1">
    <citation type="submission" date="2023-03" db="EMBL/GenBank/DDBJ databases">
        <title>Massive genome expansion in bonnet fungi (Mycena s.s.) driven by repeated elements and novel gene families across ecological guilds.</title>
        <authorList>
            <consortium name="Lawrence Berkeley National Laboratory"/>
            <person name="Harder C.B."/>
            <person name="Miyauchi S."/>
            <person name="Viragh M."/>
            <person name="Kuo A."/>
            <person name="Thoen E."/>
            <person name="Andreopoulos B."/>
            <person name="Lu D."/>
            <person name="Skrede I."/>
            <person name="Drula E."/>
            <person name="Henrissat B."/>
            <person name="Morin E."/>
            <person name="Kohler A."/>
            <person name="Barry K."/>
            <person name="LaButti K."/>
            <person name="Morin E."/>
            <person name="Salamov A."/>
            <person name="Lipzen A."/>
            <person name="Mereny Z."/>
            <person name="Hegedus B."/>
            <person name="Baldrian P."/>
            <person name="Stursova M."/>
            <person name="Weitz H."/>
            <person name="Taylor A."/>
            <person name="Grigoriev I.V."/>
            <person name="Nagy L.G."/>
            <person name="Martin F."/>
            <person name="Kauserud H."/>
        </authorList>
    </citation>
    <scope>NUCLEOTIDE SEQUENCE</scope>
    <source>
        <strain evidence="2">9284</strain>
    </source>
</reference>
<feature type="region of interest" description="Disordered" evidence="1">
    <location>
        <begin position="342"/>
        <end position="377"/>
    </location>
</feature>
<evidence type="ECO:0000313" key="3">
    <source>
        <dbReference type="Proteomes" id="UP001221142"/>
    </source>
</evidence>
<sequence length="377" mass="41946">MVDAELSCLDALLLENQFPRGGVLASVNSASEAAHWLETHEYHPLLMLLRSACSPGPIPIAISPEESGFAVFCPRFGAPVVRTLAERLAKLSGFVVLLRRTSENPIPVLRAARRKTGARDEEETPVDPEPEMAGVYHTSAVDLKLQLGGNIVHNIKISSDLQTHIFEPSPRPRHELGSFVSSQIILHPHQAVFDRSYTNIGFLLHRRRSVLHTDFLEPNDGRVATPYRRWQSTSRWTNTETRLVEKEFTSHNMLTWNRTAAPGEVRVAFGLALRLSHNEDFKTSGWPRISLLLRNQTFLWVRDPALPSRVRGVLVSTSTYVPDALTEKRLLAQGAANVGHLGQSSKADIHSAQSSPRRLQAPADSKIQEPEPPMPCV</sequence>
<evidence type="ECO:0000313" key="2">
    <source>
        <dbReference type="EMBL" id="KAJ7604571.1"/>
    </source>
</evidence>
<dbReference type="AlphaFoldDB" id="A0AAD7F964"/>
<comment type="caution">
    <text evidence="2">The sequence shown here is derived from an EMBL/GenBank/DDBJ whole genome shotgun (WGS) entry which is preliminary data.</text>
</comment>
<feature type="compositionally biased region" description="Polar residues" evidence="1">
    <location>
        <begin position="342"/>
        <end position="357"/>
    </location>
</feature>
<feature type="compositionally biased region" description="Acidic residues" evidence="1">
    <location>
        <begin position="120"/>
        <end position="130"/>
    </location>
</feature>
<dbReference type="EMBL" id="JARKIF010000098">
    <property type="protein sequence ID" value="KAJ7604571.1"/>
    <property type="molecule type" value="Genomic_DNA"/>
</dbReference>
<gene>
    <name evidence="2" type="ORF">FB45DRAFT_1070179</name>
</gene>
<accession>A0AAD7F964</accession>
<feature type="region of interest" description="Disordered" evidence="1">
    <location>
        <begin position="113"/>
        <end position="132"/>
    </location>
</feature>
<protein>
    <submittedName>
        <fullName evidence="2">Uncharacterized protein</fullName>
    </submittedName>
</protein>